<evidence type="ECO:0000313" key="2">
    <source>
        <dbReference type="EMBL" id="PYH96880.1"/>
    </source>
</evidence>
<organism evidence="2 3">
    <name type="scientific">Aspergillus ellipticus CBS 707.79</name>
    <dbReference type="NCBI Taxonomy" id="1448320"/>
    <lineage>
        <taxon>Eukaryota</taxon>
        <taxon>Fungi</taxon>
        <taxon>Dikarya</taxon>
        <taxon>Ascomycota</taxon>
        <taxon>Pezizomycotina</taxon>
        <taxon>Eurotiomycetes</taxon>
        <taxon>Eurotiomycetidae</taxon>
        <taxon>Eurotiales</taxon>
        <taxon>Aspergillaceae</taxon>
        <taxon>Aspergillus</taxon>
        <taxon>Aspergillus subgen. Circumdati</taxon>
    </lineage>
</organism>
<evidence type="ECO:0000313" key="3">
    <source>
        <dbReference type="Proteomes" id="UP000247810"/>
    </source>
</evidence>
<name>A0A319DHC4_9EURO</name>
<protein>
    <submittedName>
        <fullName evidence="2">Uncharacterized protein</fullName>
    </submittedName>
</protein>
<reference evidence="2 3" key="1">
    <citation type="submission" date="2018-02" db="EMBL/GenBank/DDBJ databases">
        <title>The genomes of Aspergillus section Nigri reveals drivers in fungal speciation.</title>
        <authorList>
            <consortium name="DOE Joint Genome Institute"/>
            <person name="Vesth T.C."/>
            <person name="Nybo J."/>
            <person name="Theobald S."/>
            <person name="Brandl J."/>
            <person name="Frisvad J.C."/>
            <person name="Nielsen K.F."/>
            <person name="Lyhne E.K."/>
            <person name="Kogle M.E."/>
            <person name="Kuo A."/>
            <person name="Riley R."/>
            <person name="Clum A."/>
            <person name="Nolan M."/>
            <person name="Lipzen A."/>
            <person name="Salamov A."/>
            <person name="Henrissat B."/>
            <person name="Wiebenga A."/>
            <person name="De vries R.P."/>
            <person name="Grigoriev I.V."/>
            <person name="Mortensen U.H."/>
            <person name="Andersen M.R."/>
            <person name="Baker S.E."/>
        </authorList>
    </citation>
    <scope>NUCLEOTIDE SEQUENCE [LARGE SCALE GENOMIC DNA]</scope>
    <source>
        <strain evidence="2 3">CBS 707.79</strain>
    </source>
</reference>
<dbReference type="EMBL" id="KZ825832">
    <property type="protein sequence ID" value="PYH96880.1"/>
    <property type="molecule type" value="Genomic_DNA"/>
</dbReference>
<accession>A0A319DHC4</accession>
<gene>
    <name evidence="2" type="ORF">BO71DRAFT_319846</name>
    <name evidence="1" type="ORF">BO71DRAFT_339616</name>
</gene>
<feature type="non-terminal residue" evidence="2">
    <location>
        <position position="1"/>
    </location>
</feature>
<dbReference type="STRING" id="1448320.A0A319DHC4"/>
<dbReference type="VEuPathDB" id="FungiDB:BO71DRAFT_339616"/>
<evidence type="ECO:0000313" key="1">
    <source>
        <dbReference type="EMBL" id="PYH88081.1"/>
    </source>
</evidence>
<dbReference type="VEuPathDB" id="FungiDB:BO71DRAFT_319846"/>
<sequence>GKADCGNLKYFISTLTRQLVNKHPELKNKVLYTIKNNSEIITKSLNIQFEKLLY</sequence>
<keyword evidence="3" id="KW-1185">Reference proteome</keyword>
<dbReference type="AlphaFoldDB" id="A0A319DHC4"/>
<dbReference type="EMBL" id="KZ826129">
    <property type="protein sequence ID" value="PYH88081.1"/>
    <property type="molecule type" value="Genomic_DNA"/>
</dbReference>
<dbReference type="Proteomes" id="UP000247810">
    <property type="component" value="Unassembled WGS sequence"/>
</dbReference>
<proteinExistence type="predicted"/>